<protein>
    <submittedName>
        <fullName evidence="2">Uncharacterized protein</fullName>
    </submittedName>
</protein>
<proteinExistence type="predicted"/>
<evidence type="ECO:0000313" key="3">
    <source>
        <dbReference type="Proteomes" id="UP001201812"/>
    </source>
</evidence>
<feature type="region of interest" description="Disordered" evidence="1">
    <location>
        <begin position="237"/>
        <end position="259"/>
    </location>
</feature>
<organism evidence="2 3">
    <name type="scientific">Ditylenchus destructor</name>
    <dbReference type="NCBI Taxonomy" id="166010"/>
    <lineage>
        <taxon>Eukaryota</taxon>
        <taxon>Metazoa</taxon>
        <taxon>Ecdysozoa</taxon>
        <taxon>Nematoda</taxon>
        <taxon>Chromadorea</taxon>
        <taxon>Rhabditida</taxon>
        <taxon>Tylenchina</taxon>
        <taxon>Tylenchomorpha</taxon>
        <taxon>Sphaerularioidea</taxon>
        <taxon>Anguinidae</taxon>
        <taxon>Anguininae</taxon>
        <taxon>Ditylenchus</taxon>
    </lineage>
</organism>
<dbReference type="Proteomes" id="UP001201812">
    <property type="component" value="Unassembled WGS sequence"/>
</dbReference>
<keyword evidence="3" id="KW-1185">Reference proteome</keyword>
<feature type="region of interest" description="Disordered" evidence="1">
    <location>
        <begin position="139"/>
        <end position="163"/>
    </location>
</feature>
<dbReference type="AlphaFoldDB" id="A0AAD4N2J2"/>
<sequence>MTVERPKHVRFGSPLFASRKISTPILSPTSSSVSPLQPSLESATFKYLFQDHPQVETKRSLSLDSFLVRTTRIQPPEAVKNTNEYDELTAQCPSGKPFSSLATRIFHALLAGRPNPSMNPARGLTHSWSYQEQDSPWVDTAGPSECGPPAAHNPSRESNSIPRTSLFVMGRRGRVQGDASAKPFPASHSRPQSITSASVIKTEQQEIDCSAAKRNPNSLGSSISCSVKAVDPAPTDQFPTHQTTQLCDTNKSTSPFEKKRGLDFSTSKLLSLNAPWSKGLKLRIKSGRHSHSPDNRKRIPTSHTFPITRKMDDFDESFVPRSYTLSHPENGSNGSPSKEKIEIRRMSLKEFSGLDGQDIAPALEASTKNHHSSSHASPLVSRLHHTSLTSNVGSLLDKFSSNRRRSSAGLNKLSSWNNSHGSPVKSAFSGENLYDSFDIAIEGINLAISEATLNDDDRANLASAKLCSPNKEDRKPQIISGNVVFEQATQRLKAMKERLNSTMKNIPNESPKKVENLKNDKVSMLNETRLLVGACKLMVRSTSLPINDNELFPLIQNTVESADRVTKIAEVMLRKRNSLFQAQLLTAKVDQVLKALQETINDLEASYGAPRYGRESKQLIRTSTTLAATLTQLIQAVQHL</sequence>
<gene>
    <name evidence="2" type="ORF">DdX_08974</name>
</gene>
<evidence type="ECO:0000256" key="1">
    <source>
        <dbReference type="SAM" id="MobiDB-lite"/>
    </source>
</evidence>
<feature type="compositionally biased region" description="Polar residues" evidence="1">
    <location>
        <begin position="237"/>
        <end position="255"/>
    </location>
</feature>
<accession>A0AAD4N2J2</accession>
<dbReference type="Gene3D" id="1.20.1420.10">
    <property type="entry name" value="Talin, central domain"/>
    <property type="match status" value="1"/>
</dbReference>
<evidence type="ECO:0000313" key="2">
    <source>
        <dbReference type="EMBL" id="KAI1713460.1"/>
    </source>
</evidence>
<comment type="caution">
    <text evidence="2">The sequence shown here is derived from an EMBL/GenBank/DDBJ whole genome shotgun (WGS) entry which is preliminary data.</text>
</comment>
<feature type="region of interest" description="Disordered" evidence="1">
    <location>
        <begin position="175"/>
        <end position="195"/>
    </location>
</feature>
<name>A0AAD4N2J2_9BILA</name>
<reference evidence="2" key="1">
    <citation type="submission" date="2022-01" db="EMBL/GenBank/DDBJ databases">
        <title>Genome Sequence Resource for Two Populations of Ditylenchus destructor, the Migratory Endoparasitic Phytonematode.</title>
        <authorList>
            <person name="Zhang H."/>
            <person name="Lin R."/>
            <person name="Xie B."/>
        </authorList>
    </citation>
    <scope>NUCLEOTIDE SEQUENCE</scope>
    <source>
        <strain evidence="2">BazhouSP</strain>
    </source>
</reference>
<dbReference type="EMBL" id="JAKKPZ010000015">
    <property type="protein sequence ID" value="KAI1713460.1"/>
    <property type="molecule type" value="Genomic_DNA"/>
</dbReference>